<dbReference type="Pfam" id="PF03466">
    <property type="entry name" value="LysR_substrate"/>
    <property type="match status" value="1"/>
</dbReference>
<dbReference type="Gene3D" id="3.40.190.10">
    <property type="entry name" value="Periplasmic binding protein-like II"/>
    <property type="match status" value="2"/>
</dbReference>
<dbReference type="Proteomes" id="UP000003856">
    <property type="component" value="Unassembled WGS sequence"/>
</dbReference>
<dbReference type="InterPro" id="IPR058163">
    <property type="entry name" value="LysR-type_TF_proteobact-type"/>
</dbReference>
<dbReference type="PANTHER" id="PTHR30537">
    <property type="entry name" value="HTH-TYPE TRANSCRIPTIONAL REGULATOR"/>
    <property type="match status" value="1"/>
</dbReference>
<proteinExistence type="inferred from homology"/>
<dbReference type="Gene3D" id="1.10.10.10">
    <property type="entry name" value="Winged helix-like DNA-binding domain superfamily/Winged helix DNA-binding domain"/>
    <property type="match status" value="1"/>
</dbReference>
<organism evidence="6 7">
    <name type="scientific">Acidovorax delafieldii 2AN</name>
    <dbReference type="NCBI Taxonomy" id="573060"/>
    <lineage>
        <taxon>Bacteria</taxon>
        <taxon>Pseudomonadati</taxon>
        <taxon>Pseudomonadota</taxon>
        <taxon>Betaproteobacteria</taxon>
        <taxon>Burkholderiales</taxon>
        <taxon>Comamonadaceae</taxon>
        <taxon>Acidovorax</taxon>
    </lineage>
</organism>
<keyword evidence="3" id="KW-0238">DNA-binding</keyword>
<evidence type="ECO:0000256" key="4">
    <source>
        <dbReference type="ARBA" id="ARBA00023163"/>
    </source>
</evidence>
<evidence type="ECO:0000256" key="2">
    <source>
        <dbReference type="ARBA" id="ARBA00023015"/>
    </source>
</evidence>
<evidence type="ECO:0000259" key="5">
    <source>
        <dbReference type="PROSITE" id="PS50931"/>
    </source>
</evidence>
<dbReference type="FunFam" id="1.10.10.10:FF:000001">
    <property type="entry name" value="LysR family transcriptional regulator"/>
    <property type="match status" value="1"/>
</dbReference>
<protein>
    <submittedName>
        <fullName evidence="6">Transcriptional regulator, LysR family</fullName>
    </submittedName>
</protein>
<comment type="similarity">
    <text evidence="1">Belongs to the LysR transcriptional regulatory family.</text>
</comment>
<keyword evidence="2" id="KW-0805">Transcription regulation</keyword>
<accession>C5SZJ3</accession>
<dbReference type="AlphaFoldDB" id="C5SZJ3"/>
<dbReference type="GO" id="GO:0043565">
    <property type="term" value="F:sequence-specific DNA binding"/>
    <property type="evidence" value="ECO:0007669"/>
    <property type="project" value="TreeGrafter"/>
</dbReference>
<gene>
    <name evidence="6" type="ORF">AcdelDRAFT_0073</name>
</gene>
<evidence type="ECO:0000256" key="1">
    <source>
        <dbReference type="ARBA" id="ARBA00009437"/>
    </source>
</evidence>
<dbReference type="PATRIC" id="fig|573060.9.peg.5211"/>
<name>C5SZJ3_ACIDE</name>
<dbReference type="InterPro" id="IPR005119">
    <property type="entry name" value="LysR_subst-bd"/>
</dbReference>
<evidence type="ECO:0000313" key="6">
    <source>
        <dbReference type="EMBL" id="EER62389.1"/>
    </source>
</evidence>
<dbReference type="CDD" id="cd08432">
    <property type="entry name" value="PBP2_GcdR_TrpI_HvrB_AmpR_like"/>
    <property type="match status" value="1"/>
</dbReference>
<feature type="domain" description="HTH lysR-type" evidence="5">
    <location>
        <begin position="11"/>
        <end position="68"/>
    </location>
</feature>
<dbReference type="InterPro" id="IPR036388">
    <property type="entry name" value="WH-like_DNA-bd_sf"/>
</dbReference>
<evidence type="ECO:0000256" key="3">
    <source>
        <dbReference type="ARBA" id="ARBA00023125"/>
    </source>
</evidence>
<dbReference type="SUPFAM" id="SSF46785">
    <property type="entry name" value="Winged helix' DNA-binding domain"/>
    <property type="match status" value="1"/>
</dbReference>
<comment type="caution">
    <text evidence="6">The sequence shown here is derived from an EMBL/GenBank/DDBJ whole genome shotgun (WGS) entry which is preliminary data.</text>
</comment>
<keyword evidence="4" id="KW-0804">Transcription</keyword>
<dbReference type="GO" id="GO:0003700">
    <property type="term" value="F:DNA-binding transcription factor activity"/>
    <property type="evidence" value="ECO:0007669"/>
    <property type="project" value="InterPro"/>
</dbReference>
<dbReference type="InterPro" id="IPR000847">
    <property type="entry name" value="LysR_HTH_N"/>
</dbReference>
<dbReference type="PROSITE" id="PS50931">
    <property type="entry name" value="HTH_LYSR"/>
    <property type="match status" value="1"/>
</dbReference>
<dbReference type="PRINTS" id="PR00039">
    <property type="entry name" value="HTHLYSR"/>
</dbReference>
<sequence>MPDNDIPMKTPPLNPLKVFEVVARTNNLTLAATELNVSQSAVSRQVAVLEEYLGVQLFARERVGVRLTEVGESYARRIGPAFQEISAATAFITQKYSNNVIRLRTYTTLTARWLIPRLPHFKAQYPDVEISILNSNAPLDFSSEKCDLAIVLGNGTWPGAEATLLLEDIVEPVCVPGFIEGTATPEGLRGKRLLVSRYRKDDWPRWLEYAGMPGMFETAEKMVFSSSILTWQAAMDGLGIAIGQQHMLDADFQAGRLVRPFARQLRTGQGQYIVTPALQRHSDKIVAFKDWLMREAGQL</sequence>
<evidence type="ECO:0000313" key="7">
    <source>
        <dbReference type="Proteomes" id="UP000003856"/>
    </source>
</evidence>
<dbReference type="SUPFAM" id="SSF53850">
    <property type="entry name" value="Periplasmic binding protein-like II"/>
    <property type="match status" value="1"/>
</dbReference>
<keyword evidence="7" id="KW-1185">Reference proteome</keyword>
<dbReference type="EMBL" id="ACQT01000001">
    <property type="protein sequence ID" value="EER62389.1"/>
    <property type="molecule type" value="Genomic_DNA"/>
</dbReference>
<reference evidence="6 7" key="1">
    <citation type="submission" date="2009-05" db="EMBL/GenBank/DDBJ databases">
        <title>The draft genome of Acidovorax delafieldii 2AN.</title>
        <authorList>
            <consortium name="US DOE Joint Genome Institute (JGI-PGF)"/>
            <person name="Lucas S."/>
            <person name="Copeland A."/>
            <person name="Lapidus A."/>
            <person name="Glavina del Rio T."/>
            <person name="Tice H."/>
            <person name="Bruce D."/>
            <person name="Goodwin L."/>
            <person name="Pitluck S."/>
            <person name="Larimer F."/>
            <person name="Land M.L."/>
            <person name="Hauser L."/>
            <person name="Shelobolina E.S."/>
            <person name="Picardal F."/>
            <person name="Roden E."/>
            <person name="Emerson D."/>
        </authorList>
    </citation>
    <scope>NUCLEOTIDE SEQUENCE [LARGE SCALE GENOMIC DNA]</scope>
    <source>
        <strain evidence="6 7">2AN</strain>
    </source>
</reference>
<dbReference type="GO" id="GO:0006351">
    <property type="term" value="P:DNA-templated transcription"/>
    <property type="evidence" value="ECO:0007669"/>
    <property type="project" value="TreeGrafter"/>
</dbReference>
<dbReference type="PANTHER" id="PTHR30537:SF74">
    <property type="entry name" value="HTH-TYPE TRANSCRIPTIONAL REGULATOR TRPI"/>
    <property type="match status" value="1"/>
</dbReference>
<dbReference type="Pfam" id="PF00126">
    <property type="entry name" value="HTH_1"/>
    <property type="match status" value="1"/>
</dbReference>
<dbReference type="InterPro" id="IPR036390">
    <property type="entry name" value="WH_DNA-bd_sf"/>
</dbReference>